<dbReference type="EMBL" id="BMPT01000004">
    <property type="protein sequence ID" value="GGM19174.1"/>
    <property type="molecule type" value="Genomic_DNA"/>
</dbReference>
<evidence type="ECO:0000256" key="8">
    <source>
        <dbReference type="ARBA" id="ARBA00022989"/>
    </source>
</evidence>
<evidence type="ECO:0000256" key="4">
    <source>
        <dbReference type="ARBA" id="ARBA00022448"/>
    </source>
</evidence>
<dbReference type="AlphaFoldDB" id="A0A8H9GHE7"/>
<keyword evidence="5 10" id="KW-1003">Cell membrane</keyword>
<feature type="domain" description="ABC transmembrane type-1" evidence="11">
    <location>
        <begin position="87"/>
        <end position="304"/>
    </location>
</feature>
<comment type="similarity">
    <text evidence="3 10">Belongs to the binding-protein-dependent transport system permease family. CysTW subfamily.</text>
</comment>
<keyword evidence="9 10" id="KW-0472">Membrane</keyword>
<dbReference type="SUPFAM" id="SSF161098">
    <property type="entry name" value="MetI-like"/>
    <property type="match status" value="1"/>
</dbReference>
<evidence type="ECO:0000256" key="6">
    <source>
        <dbReference type="ARBA" id="ARBA00022592"/>
    </source>
</evidence>
<comment type="function">
    <text evidence="1">Part of the binding-protein-dependent transport system for phosphate; probably responsible for the translocation of the substrate across the membrane.</text>
</comment>
<dbReference type="InterPro" id="IPR000515">
    <property type="entry name" value="MetI-like"/>
</dbReference>
<name>A0A8H9GHE7_9MICO</name>
<evidence type="ECO:0000259" key="11">
    <source>
        <dbReference type="PROSITE" id="PS50928"/>
    </source>
</evidence>
<sequence>MSTDTTTPDATERTRALLTTAEPRRRRTDRIMTVLIWGAFVLAMVPLVSLLWTVLFNGAGRISIEFLTYSMRGIFGGDPSGGIYHAVAGTLIITGWATVISVPVGLLVAIYLVEYGRGPLARSVTFFVDVMTGIPSIVAGLFAVSLFTIFFGPGARFGLMGAVALSVLMIPVVVRSCEEMLKLVPNELREASYALGVPKWLTIVRVVLRTSVAGLTTGVLLAVARVIGETAPLLVAVGVTDSINFDAFDGRMMTLPVFIYRQYSQGLATCRDGQADCVADIALQNAWGAALTLIAIVMLLNVVGRLVNRWFAPKLR</sequence>
<reference evidence="12" key="1">
    <citation type="journal article" date="2014" name="Int. J. Syst. Evol. Microbiol.">
        <title>Complete genome sequence of Corynebacterium casei LMG S-19264T (=DSM 44701T), isolated from a smear-ripened cheese.</title>
        <authorList>
            <consortium name="US DOE Joint Genome Institute (JGI-PGF)"/>
            <person name="Walter F."/>
            <person name="Albersmeier A."/>
            <person name="Kalinowski J."/>
            <person name="Ruckert C."/>
        </authorList>
    </citation>
    <scope>NUCLEOTIDE SEQUENCE</scope>
    <source>
        <strain evidence="12">JCM 3051</strain>
    </source>
</reference>
<evidence type="ECO:0000256" key="1">
    <source>
        <dbReference type="ARBA" id="ARBA00003510"/>
    </source>
</evidence>
<dbReference type="Proteomes" id="UP000655589">
    <property type="component" value="Unassembled WGS sequence"/>
</dbReference>
<dbReference type="GO" id="GO:0005886">
    <property type="term" value="C:plasma membrane"/>
    <property type="evidence" value="ECO:0007669"/>
    <property type="project" value="UniProtKB-SubCell"/>
</dbReference>
<dbReference type="PANTHER" id="PTHR42922">
    <property type="entry name" value="PHOSPHATE TRANSPORT SYSTEM PERMEASE PROTEIN PSTA"/>
    <property type="match status" value="1"/>
</dbReference>
<reference evidence="12" key="2">
    <citation type="submission" date="2020-09" db="EMBL/GenBank/DDBJ databases">
        <authorList>
            <person name="Sun Q."/>
            <person name="Ohkuma M."/>
        </authorList>
    </citation>
    <scope>NUCLEOTIDE SEQUENCE</scope>
    <source>
        <strain evidence="12">JCM 3051</strain>
    </source>
</reference>
<dbReference type="InterPro" id="IPR051408">
    <property type="entry name" value="Phosphate_transprt_permease"/>
</dbReference>
<evidence type="ECO:0000256" key="3">
    <source>
        <dbReference type="ARBA" id="ARBA00007069"/>
    </source>
</evidence>
<evidence type="ECO:0000256" key="10">
    <source>
        <dbReference type="RuleBase" id="RU363043"/>
    </source>
</evidence>
<dbReference type="PROSITE" id="PS50928">
    <property type="entry name" value="ABC_TM1"/>
    <property type="match status" value="1"/>
</dbReference>
<dbReference type="GO" id="GO:0035435">
    <property type="term" value="P:phosphate ion transmembrane transport"/>
    <property type="evidence" value="ECO:0007669"/>
    <property type="project" value="InterPro"/>
</dbReference>
<feature type="transmembrane region" description="Helical" evidence="10">
    <location>
        <begin position="206"/>
        <end position="227"/>
    </location>
</feature>
<feature type="transmembrane region" description="Helical" evidence="10">
    <location>
        <begin position="34"/>
        <end position="55"/>
    </location>
</feature>
<dbReference type="InterPro" id="IPR005672">
    <property type="entry name" value="Phosphate_PstA"/>
</dbReference>
<keyword evidence="13" id="KW-1185">Reference proteome</keyword>
<dbReference type="PANTHER" id="PTHR42922:SF1">
    <property type="entry name" value="PHOSPHATE TRANSPORT SYSTEM PERMEASE PROTEIN PSTA"/>
    <property type="match status" value="1"/>
</dbReference>
<organism evidence="12 13">
    <name type="scientific">Promicromonospora citrea</name>
    <dbReference type="NCBI Taxonomy" id="43677"/>
    <lineage>
        <taxon>Bacteria</taxon>
        <taxon>Bacillati</taxon>
        <taxon>Actinomycetota</taxon>
        <taxon>Actinomycetes</taxon>
        <taxon>Micrococcales</taxon>
        <taxon>Promicromonosporaceae</taxon>
        <taxon>Promicromonospora</taxon>
    </lineage>
</organism>
<keyword evidence="6" id="KW-0592">Phosphate transport</keyword>
<comment type="caution">
    <text evidence="12">The sequence shown here is derived from an EMBL/GenBank/DDBJ whole genome shotgun (WGS) entry which is preliminary data.</text>
</comment>
<dbReference type="Gene3D" id="1.10.3720.10">
    <property type="entry name" value="MetI-like"/>
    <property type="match status" value="1"/>
</dbReference>
<dbReference type="NCBIfam" id="TIGR00974">
    <property type="entry name" value="3a0107s02c"/>
    <property type="match status" value="1"/>
</dbReference>
<keyword evidence="8 10" id="KW-1133">Transmembrane helix</keyword>
<evidence type="ECO:0000256" key="7">
    <source>
        <dbReference type="ARBA" id="ARBA00022692"/>
    </source>
</evidence>
<dbReference type="GO" id="GO:0005315">
    <property type="term" value="F:phosphate transmembrane transporter activity"/>
    <property type="evidence" value="ECO:0007669"/>
    <property type="project" value="InterPro"/>
</dbReference>
<dbReference type="Pfam" id="PF00528">
    <property type="entry name" value="BPD_transp_1"/>
    <property type="match status" value="1"/>
</dbReference>
<evidence type="ECO:0000256" key="5">
    <source>
        <dbReference type="ARBA" id="ARBA00022475"/>
    </source>
</evidence>
<gene>
    <name evidence="12" type="ORF">GCM10010102_13400</name>
</gene>
<protein>
    <recommendedName>
        <fullName evidence="10">Phosphate transport system permease protein PstA</fullName>
    </recommendedName>
</protein>
<dbReference type="InterPro" id="IPR035906">
    <property type="entry name" value="MetI-like_sf"/>
</dbReference>
<feature type="transmembrane region" description="Helical" evidence="10">
    <location>
        <begin position="157"/>
        <end position="174"/>
    </location>
</feature>
<keyword evidence="4" id="KW-0813">Transport</keyword>
<feature type="transmembrane region" description="Helical" evidence="10">
    <location>
        <begin position="83"/>
        <end position="112"/>
    </location>
</feature>
<comment type="subcellular location">
    <subcellularLocation>
        <location evidence="2 10">Cell membrane</location>
        <topology evidence="2 10">Multi-pass membrane protein</topology>
    </subcellularLocation>
</comment>
<evidence type="ECO:0000313" key="13">
    <source>
        <dbReference type="Proteomes" id="UP000655589"/>
    </source>
</evidence>
<feature type="transmembrane region" description="Helical" evidence="10">
    <location>
        <begin position="286"/>
        <end position="307"/>
    </location>
</feature>
<dbReference type="RefSeq" id="WP_171105167.1">
    <property type="nucleotide sequence ID" value="NZ_BMPT01000004.1"/>
</dbReference>
<keyword evidence="7 10" id="KW-0812">Transmembrane</keyword>
<feature type="transmembrane region" description="Helical" evidence="10">
    <location>
        <begin position="124"/>
        <end position="151"/>
    </location>
</feature>
<proteinExistence type="inferred from homology"/>
<evidence type="ECO:0000313" key="12">
    <source>
        <dbReference type="EMBL" id="GGM19174.1"/>
    </source>
</evidence>
<dbReference type="CDD" id="cd06261">
    <property type="entry name" value="TM_PBP2"/>
    <property type="match status" value="1"/>
</dbReference>
<evidence type="ECO:0000256" key="2">
    <source>
        <dbReference type="ARBA" id="ARBA00004651"/>
    </source>
</evidence>
<evidence type="ECO:0000256" key="9">
    <source>
        <dbReference type="ARBA" id="ARBA00023136"/>
    </source>
</evidence>
<accession>A0A8H9GHE7</accession>